<reference evidence="15 17" key="1">
    <citation type="submission" date="2015-10" db="EMBL/GenBank/DDBJ databases">
        <title>Draft genome sequence of Salegentibacter salinarum KCTC 12975.</title>
        <authorList>
            <person name="Lin W."/>
            <person name="Zheng Q."/>
        </authorList>
    </citation>
    <scope>NUCLEOTIDE SEQUENCE [LARGE SCALE GENOMIC DNA]</scope>
    <source>
        <strain evidence="15 17">KCTC 12974</strain>
    </source>
</reference>
<feature type="transmembrane region" description="Helical" evidence="12">
    <location>
        <begin position="674"/>
        <end position="694"/>
    </location>
</feature>
<dbReference type="SFLD" id="SFLDF00027">
    <property type="entry name" value="p-type_atpase"/>
    <property type="match status" value="1"/>
</dbReference>
<dbReference type="Pfam" id="PF13246">
    <property type="entry name" value="Cation_ATPase"/>
    <property type="match status" value="1"/>
</dbReference>
<dbReference type="InterPro" id="IPR059000">
    <property type="entry name" value="ATPase_P-type_domA"/>
</dbReference>
<dbReference type="SUPFAM" id="SSF81665">
    <property type="entry name" value="Calcium ATPase, transmembrane domain M"/>
    <property type="match status" value="1"/>
</dbReference>
<feature type="transmembrane region" description="Helical" evidence="12">
    <location>
        <begin position="82"/>
        <end position="104"/>
    </location>
</feature>
<dbReference type="Gene3D" id="2.70.150.10">
    <property type="entry name" value="Calcium-transporting ATPase, cytoplasmic transduction domain A"/>
    <property type="match status" value="1"/>
</dbReference>
<keyword evidence="4" id="KW-0597">Phosphoprotein</keyword>
<feature type="transmembrane region" description="Helical" evidence="12">
    <location>
        <begin position="846"/>
        <end position="868"/>
    </location>
</feature>
<dbReference type="SUPFAM" id="SSF81660">
    <property type="entry name" value="Metal cation-transporting ATPase, ATP-binding domain N"/>
    <property type="match status" value="1"/>
</dbReference>
<dbReference type="FunFam" id="2.70.150.10:FF:000160">
    <property type="entry name" value="Sarcoplasmic/endoplasmic reticulum calcium ATPase 1"/>
    <property type="match status" value="1"/>
</dbReference>
<feature type="transmembrane region" description="Helical" evidence="12">
    <location>
        <begin position="747"/>
        <end position="768"/>
    </location>
</feature>
<dbReference type="InterPro" id="IPR004014">
    <property type="entry name" value="ATPase_P-typ_cation-transptr_N"/>
</dbReference>
<dbReference type="AlphaFoldDB" id="A0A2N0TQC9"/>
<dbReference type="InterPro" id="IPR050510">
    <property type="entry name" value="Cation_transp_ATPase_P-type"/>
</dbReference>
<dbReference type="InterPro" id="IPR023298">
    <property type="entry name" value="ATPase_P-typ_TM_dom_sf"/>
</dbReference>
<keyword evidence="9" id="KW-1278">Translocase</keyword>
<evidence type="ECO:0000256" key="12">
    <source>
        <dbReference type="SAM" id="Phobius"/>
    </source>
</evidence>
<gene>
    <name evidence="15" type="ORF">APR40_04885</name>
    <name evidence="14" type="ORF">BHS39_04885</name>
</gene>
<dbReference type="Pfam" id="PF00690">
    <property type="entry name" value="Cation_ATPase_N"/>
    <property type="match status" value="1"/>
</dbReference>
<dbReference type="PANTHER" id="PTHR43294">
    <property type="entry name" value="SODIUM/POTASSIUM-TRANSPORTING ATPASE SUBUNIT ALPHA"/>
    <property type="match status" value="1"/>
</dbReference>
<keyword evidence="8" id="KW-0460">Magnesium</keyword>
<dbReference type="EMBL" id="MJBR01000045">
    <property type="protein sequence ID" value="OEY71698.1"/>
    <property type="molecule type" value="Genomic_DNA"/>
</dbReference>
<evidence type="ECO:0000256" key="4">
    <source>
        <dbReference type="ARBA" id="ARBA00022553"/>
    </source>
</evidence>
<dbReference type="SUPFAM" id="SSF56784">
    <property type="entry name" value="HAD-like"/>
    <property type="match status" value="1"/>
</dbReference>
<dbReference type="InterPro" id="IPR044492">
    <property type="entry name" value="P_typ_ATPase_HD_dom"/>
</dbReference>
<sequence length="875" mass="96312">MSKDLHTLSVEKILSEFNVDPNKGLTGSEVKSRLEKHGYNRLKKRKSKNIGLIFLEQFLDPIIYILAAAMALAYFFGEWLEGTAVLIVILITALIGFFMEWQALRSVEALQKMVETQANVLRSGKEEQIKAAGLVPGDIVILESGDVIPADCRMLETESFAVKEAILTGESNQIEKSIEELSGQVALADRKNMLYKGTIAVRGNAKAIVGATGLKTEIGRISELTSGAKKESTPLEKKLKKLSRWLIWLTLILALLIIVTGYFQGKDLMLMIETGIALAVAAIPEGLPIVATIALARGMLRLSKKNVVIKKLEAVQTLGETGIICTDKTGTLTENKMSVHHLMLGSTAFPATEAENFKKDPAFERLIDIGCLCNNSKMKNGEMAGDAIEIALVEFAAEMGFDCKEIQQKYPRIKEVPFDAEIKKMATLNRVEDNFLVCVKGALEALLESCDLVLTKEGPKEFQDKEKWEKQAELIAAEGMRVLAFAYKESKEEPDKESLMENLTFVGILGFLDPPRKDIKQAIETYKNAGIRVVMITGDHPDTARKIGEEVALIPEDAPAEMVIKGSELEEIKTLTEDRQKTLLEAVIFARMVPGQKLDLVEFYQKNKAIVGMLGDGVNDAPALKKADIGIAMGIRGTEAAKEVADVILMDDKFTSTELAIRQGRTIFENIRQFVIFLLSCNLAEIISVALASLSNLPMPLLPLQILFLNLISDVFPALALGVGKGDPNIMKDPPRDPQEPILTKKLWRATVLYGLSITAAVIGVVAYTHFEMGLSGILVNNIAFYTLILAQLLNVFNLPRRKISFLKNEVTTNPWVWAASAFSILVMVIVYHIPLMAEALSLVPLSLNHLLVVIVFGTASLVISQILKHLKLTN</sequence>
<accession>A0A2N0TQC9</accession>
<evidence type="ECO:0000313" key="15">
    <source>
        <dbReference type="EMBL" id="PKD16947.1"/>
    </source>
</evidence>
<dbReference type="GO" id="GO:0005524">
    <property type="term" value="F:ATP binding"/>
    <property type="evidence" value="ECO:0007669"/>
    <property type="project" value="UniProtKB-KW"/>
</dbReference>
<evidence type="ECO:0000256" key="3">
    <source>
        <dbReference type="ARBA" id="ARBA00022475"/>
    </source>
</evidence>
<evidence type="ECO:0000259" key="13">
    <source>
        <dbReference type="SMART" id="SM00831"/>
    </source>
</evidence>
<dbReference type="PRINTS" id="PR00120">
    <property type="entry name" value="HATPASE"/>
</dbReference>
<evidence type="ECO:0000313" key="14">
    <source>
        <dbReference type="EMBL" id="OEY71698.1"/>
    </source>
</evidence>
<dbReference type="PANTHER" id="PTHR43294:SF21">
    <property type="entry name" value="CATION TRANSPORTING ATPASE"/>
    <property type="match status" value="1"/>
</dbReference>
<dbReference type="InterPro" id="IPR018303">
    <property type="entry name" value="ATPase_P-typ_P_site"/>
</dbReference>
<evidence type="ECO:0000256" key="1">
    <source>
        <dbReference type="ARBA" id="ARBA00004651"/>
    </source>
</evidence>
<dbReference type="NCBIfam" id="TIGR01494">
    <property type="entry name" value="ATPase_P-type"/>
    <property type="match status" value="2"/>
</dbReference>
<comment type="caution">
    <text evidence="15">The sequence shown here is derived from an EMBL/GenBank/DDBJ whole genome shotgun (WGS) entry which is preliminary data.</text>
</comment>
<dbReference type="OrthoDB" id="1521937at2"/>
<dbReference type="Pfam" id="PF00689">
    <property type="entry name" value="Cation_ATPase_C"/>
    <property type="match status" value="1"/>
</dbReference>
<evidence type="ECO:0000256" key="2">
    <source>
        <dbReference type="ARBA" id="ARBA00005675"/>
    </source>
</evidence>
<dbReference type="Proteomes" id="UP000176009">
    <property type="component" value="Unassembled WGS sequence"/>
</dbReference>
<dbReference type="InterPro" id="IPR023299">
    <property type="entry name" value="ATPase_P-typ_cyto_dom_N"/>
</dbReference>
<evidence type="ECO:0000313" key="16">
    <source>
        <dbReference type="Proteomes" id="UP000176009"/>
    </source>
</evidence>
<comment type="subcellular location">
    <subcellularLocation>
        <location evidence="1">Cell membrane</location>
        <topology evidence="1">Multi-pass membrane protein</topology>
    </subcellularLocation>
</comment>
<evidence type="ECO:0000256" key="5">
    <source>
        <dbReference type="ARBA" id="ARBA00022692"/>
    </source>
</evidence>
<evidence type="ECO:0000256" key="7">
    <source>
        <dbReference type="ARBA" id="ARBA00022840"/>
    </source>
</evidence>
<organism evidence="15 17">
    <name type="scientific">Salegentibacter salarius</name>
    <dbReference type="NCBI Taxonomy" id="435906"/>
    <lineage>
        <taxon>Bacteria</taxon>
        <taxon>Pseudomonadati</taxon>
        <taxon>Bacteroidota</taxon>
        <taxon>Flavobacteriia</taxon>
        <taxon>Flavobacteriales</taxon>
        <taxon>Flavobacteriaceae</taxon>
        <taxon>Salegentibacter</taxon>
    </lineage>
</organism>
<feature type="transmembrane region" description="Helical" evidence="12">
    <location>
        <begin position="706"/>
        <end position="726"/>
    </location>
</feature>
<keyword evidence="16" id="KW-1185">Reference proteome</keyword>
<keyword evidence="11 12" id="KW-0472">Membrane</keyword>
<keyword evidence="5 12" id="KW-0812">Transmembrane</keyword>
<dbReference type="InterPro" id="IPR001757">
    <property type="entry name" value="P_typ_ATPase"/>
</dbReference>
<evidence type="ECO:0000256" key="10">
    <source>
        <dbReference type="ARBA" id="ARBA00022989"/>
    </source>
</evidence>
<dbReference type="GO" id="GO:0016887">
    <property type="term" value="F:ATP hydrolysis activity"/>
    <property type="evidence" value="ECO:0007669"/>
    <property type="project" value="InterPro"/>
</dbReference>
<keyword evidence="7" id="KW-0067">ATP-binding</keyword>
<dbReference type="Gene3D" id="3.40.1110.10">
    <property type="entry name" value="Calcium-transporting ATPase, cytoplasmic domain N"/>
    <property type="match status" value="1"/>
</dbReference>
<reference evidence="14 16" key="2">
    <citation type="submission" date="2016-09" db="EMBL/GenBank/DDBJ databases">
        <title>Genome Sequence of Salegentibacter salarius,Isolated from a Marine Solar Saltern of the Yellow Sea in South Korea.</title>
        <authorList>
            <person name="Zheng Q."/>
            <person name="Liu Y."/>
        </authorList>
    </citation>
    <scope>NUCLEOTIDE SEQUENCE [LARGE SCALE GENOMIC DNA]</scope>
    <source>
        <strain evidence="14 16">KCTC 12974</strain>
    </source>
</reference>
<feature type="transmembrane region" description="Helical" evidence="12">
    <location>
        <begin position="50"/>
        <end position="76"/>
    </location>
</feature>
<keyword evidence="10 12" id="KW-1133">Transmembrane helix</keyword>
<evidence type="ECO:0000256" key="11">
    <source>
        <dbReference type="ARBA" id="ARBA00023136"/>
    </source>
</evidence>
<dbReference type="SUPFAM" id="SSF81653">
    <property type="entry name" value="Calcium ATPase, transduction domain A"/>
    <property type="match status" value="1"/>
</dbReference>
<protein>
    <submittedName>
        <fullName evidence="15">ATPase P</fullName>
    </submittedName>
</protein>
<dbReference type="Gene3D" id="3.40.50.1000">
    <property type="entry name" value="HAD superfamily/HAD-like"/>
    <property type="match status" value="1"/>
</dbReference>
<dbReference type="EMBL" id="LKTR01000045">
    <property type="protein sequence ID" value="PKD16947.1"/>
    <property type="molecule type" value="Genomic_DNA"/>
</dbReference>
<keyword evidence="3" id="KW-1003">Cell membrane</keyword>
<keyword evidence="6" id="KW-0547">Nucleotide-binding</keyword>
<evidence type="ECO:0000313" key="17">
    <source>
        <dbReference type="Proteomes" id="UP000232533"/>
    </source>
</evidence>
<feature type="domain" description="Cation-transporting P-type ATPase N-terminal" evidence="13">
    <location>
        <begin position="4"/>
        <end position="78"/>
    </location>
</feature>
<dbReference type="Pfam" id="PF00122">
    <property type="entry name" value="E1-E2_ATPase"/>
    <property type="match status" value="1"/>
</dbReference>
<feature type="transmembrane region" description="Helical" evidence="12">
    <location>
        <begin position="815"/>
        <end position="834"/>
    </location>
</feature>
<dbReference type="GO" id="GO:0005886">
    <property type="term" value="C:plasma membrane"/>
    <property type="evidence" value="ECO:0007669"/>
    <property type="project" value="UniProtKB-SubCell"/>
</dbReference>
<feature type="transmembrane region" description="Helical" evidence="12">
    <location>
        <begin position="245"/>
        <end position="263"/>
    </location>
</feature>
<dbReference type="RefSeq" id="WP_070055105.1">
    <property type="nucleotide sequence ID" value="NZ_FVZF01000006.1"/>
</dbReference>
<dbReference type="PROSITE" id="PS00154">
    <property type="entry name" value="ATPASE_E1_E2"/>
    <property type="match status" value="1"/>
</dbReference>
<evidence type="ECO:0000256" key="9">
    <source>
        <dbReference type="ARBA" id="ARBA00022967"/>
    </source>
</evidence>
<comment type="similarity">
    <text evidence="2">Belongs to the cation transport ATPase (P-type) (TC 3.A.3) family. Type IIA subfamily.</text>
</comment>
<dbReference type="SMART" id="SM00831">
    <property type="entry name" value="Cation_ATPase_N"/>
    <property type="match status" value="1"/>
</dbReference>
<evidence type="ECO:0000256" key="8">
    <source>
        <dbReference type="ARBA" id="ARBA00022842"/>
    </source>
</evidence>
<dbReference type="InterPro" id="IPR008250">
    <property type="entry name" value="ATPase_P-typ_transduc_dom_A_sf"/>
</dbReference>
<dbReference type="InterPro" id="IPR023214">
    <property type="entry name" value="HAD_sf"/>
</dbReference>
<feature type="transmembrane region" description="Helical" evidence="12">
    <location>
        <begin position="774"/>
        <end position="794"/>
    </location>
</feature>
<dbReference type="Proteomes" id="UP000232533">
    <property type="component" value="Unassembled WGS sequence"/>
</dbReference>
<dbReference type="SFLD" id="SFLDG00002">
    <property type="entry name" value="C1.7:_P-type_atpase_like"/>
    <property type="match status" value="1"/>
</dbReference>
<dbReference type="PRINTS" id="PR00119">
    <property type="entry name" value="CATATPASE"/>
</dbReference>
<proteinExistence type="inferred from homology"/>
<evidence type="ECO:0000256" key="6">
    <source>
        <dbReference type="ARBA" id="ARBA00022741"/>
    </source>
</evidence>
<feature type="transmembrane region" description="Helical" evidence="12">
    <location>
        <begin position="275"/>
        <end position="296"/>
    </location>
</feature>
<dbReference type="Gene3D" id="1.20.1110.10">
    <property type="entry name" value="Calcium-transporting ATPase, transmembrane domain"/>
    <property type="match status" value="1"/>
</dbReference>
<dbReference type="InterPro" id="IPR006068">
    <property type="entry name" value="ATPase_P-typ_cation-transptr_C"/>
</dbReference>
<dbReference type="SFLD" id="SFLDS00003">
    <property type="entry name" value="Haloacid_Dehalogenase"/>
    <property type="match status" value="1"/>
</dbReference>
<dbReference type="InterPro" id="IPR036412">
    <property type="entry name" value="HAD-like_sf"/>
</dbReference>
<name>A0A2N0TQC9_9FLAO</name>